<dbReference type="EMBL" id="KN822022">
    <property type="protein sequence ID" value="KIM65436.1"/>
    <property type="molecule type" value="Genomic_DNA"/>
</dbReference>
<dbReference type="HOGENOM" id="CLU_2028104_0_0_1"/>
<protein>
    <submittedName>
        <fullName evidence="1">Uncharacterized protein</fullName>
    </submittedName>
</protein>
<evidence type="ECO:0000313" key="2">
    <source>
        <dbReference type="Proteomes" id="UP000053989"/>
    </source>
</evidence>
<proteinExistence type="predicted"/>
<accession>A0A0C3EBV1</accession>
<dbReference type="AlphaFoldDB" id="A0A0C3EBV1"/>
<dbReference type="Proteomes" id="UP000053989">
    <property type="component" value="Unassembled WGS sequence"/>
</dbReference>
<reference evidence="1 2" key="1">
    <citation type="submission" date="2014-04" db="EMBL/GenBank/DDBJ databases">
        <authorList>
            <consortium name="DOE Joint Genome Institute"/>
            <person name="Kuo A."/>
            <person name="Kohler A."/>
            <person name="Nagy L.G."/>
            <person name="Floudas D."/>
            <person name="Copeland A."/>
            <person name="Barry K.W."/>
            <person name="Cichocki N."/>
            <person name="Veneault-Fourrey C."/>
            <person name="LaButti K."/>
            <person name="Lindquist E.A."/>
            <person name="Lipzen A."/>
            <person name="Lundell T."/>
            <person name="Morin E."/>
            <person name="Murat C."/>
            <person name="Sun H."/>
            <person name="Tunlid A."/>
            <person name="Henrissat B."/>
            <person name="Grigoriev I.V."/>
            <person name="Hibbett D.S."/>
            <person name="Martin F."/>
            <person name="Nordberg H.P."/>
            <person name="Cantor M.N."/>
            <person name="Hua S.X."/>
        </authorList>
    </citation>
    <scope>NUCLEOTIDE SEQUENCE [LARGE SCALE GENOMIC DNA]</scope>
    <source>
        <strain evidence="1 2">Foug A</strain>
    </source>
</reference>
<keyword evidence="2" id="KW-1185">Reference proteome</keyword>
<organism evidence="1 2">
    <name type="scientific">Scleroderma citrinum Foug A</name>
    <dbReference type="NCBI Taxonomy" id="1036808"/>
    <lineage>
        <taxon>Eukaryota</taxon>
        <taxon>Fungi</taxon>
        <taxon>Dikarya</taxon>
        <taxon>Basidiomycota</taxon>
        <taxon>Agaricomycotina</taxon>
        <taxon>Agaricomycetes</taxon>
        <taxon>Agaricomycetidae</taxon>
        <taxon>Boletales</taxon>
        <taxon>Sclerodermatineae</taxon>
        <taxon>Sclerodermataceae</taxon>
        <taxon>Scleroderma</taxon>
    </lineage>
</organism>
<evidence type="ECO:0000313" key="1">
    <source>
        <dbReference type="EMBL" id="KIM65436.1"/>
    </source>
</evidence>
<sequence>MENYFLGAVKKWFQNHGAPRCPSEWHGLSHEAHKELRFEWWEPSLSETVSKDRGNVLKLMTRARLVESIRLVTQLSRDTILQQINFCERMAPGRLSKFLLALPLRNSEQRASDSDEASSESQ</sequence>
<reference evidence="2" key="2">
    <citation type="submission" date="2015-01" db="EMBL/GenBank/DDBJ databases">
        <title>Evolutionary Origins and Diversification of the Mycorrhizal Mutualists.</title>
        <authorList>
            <consortium name="DOE Joint Genome Institute"/>
            <consortium name="Mycorrhizal Genomics Consortium"/>
            <person name="Kohler A."/>
            <person name="Kuo A."/>
            <person name="Nagy L.G."/>
            <person name="Floudas D."/>
            <person name="Copeland A."/>
            <person name="Barry K.W."/>
            <person name="Cichocki N."/>
            <person name="Veneault-Fourrey C."/>
            <person name="LaButti K."/>
            <person name="Lindquist E.A."/>
            <person name="Lipzen A."/>
            <person name="Lundell T."/>
            <person name="Morin E."/>
            <person name="Murat C."/>
            <person name="Riley R."/>
            <person name="Ohm R."/>
            <person name="Sun H."/>
            <person name="Tunlid A."/>
            <person name="Henrissat B."/>
            <person name="Grigoriev I.V."/>
            <person name="Hibbett D.S."/>
            <person name="Martin F."/>
        </authorList>
    </citation>
    <scope>NUCLEOTIDE SEQUENCE [LARGE SCALE GENOMIC DNA]</scope>
    <source>
        <strain evidence="2">Foug A</strain>
    </source>
</reference>
<gene>
    <name evidence="1" type="ORF">SCLCIDRAFT_1212175</name>
</gene>
<dbReference type="InParanoid" id="A0A0C3EBV1"/>
<name>A0A0C3EBV1_9AGAM</name>